<proteinExistence type="inferred from homology"/>
<dbReference type="PRINTS" id="PR00080">
    <property type="entry name" value="SDRFAMILY"/>
</dbReference>
<organism evidence="4 5">
    <name type="scientific">Aciduricibacillus chroicocephali</name>
    <dbReference type="NCBI Taxonomy" id="3054939"/>
    <lineage>
        <taxon>Bacteria</taxon>
        <taxon>Bacillati</taxon>
        <taxon>Bacillota</taxon>
        <taxon>Bacilli</taxon>
        <taxon>Bacillales</taxon>
        <taxon>Bacillaceae</taxon>
        <taxon>Aciduricibacillus</taxon>
    </lineage>
</organism>
<dbReference type="InterPro" id="IPR036291">
    <property type="entry name" value="NAD(P)-bd_dom_sf"/>
</dbReference>
<dbReference type="PROSITE" id="PS00061">
    <property type="entry name" value="ADH_SHORT"/>
    <property type="match status" value="1"/>
</dbReference>
<dbReference type="PANTHER" id="PTHR44196:SF1">
    <property type="entry name" value="DEHYDROGENASE_REDUCTASE SDR FAMILY MEMBER 7B"/>
    <property type="match status" value="1"/>
</dbReference>
<dbReference type="RefSeq" id="WP_348025568.1">
    <property type="nucleotide sequence ID" value="NZ_CP129113.1"/>
</dbReference>
<dbReference type="InterPro" id="IPR002347">
    <property type="entry name" value="SDR_fam"/>
</dbReference>
<dbReference type="SUPFAM" id="SSF51735">
    <property type="entry name" value="NAD(P)-binding Rossmann-fold domains"/>
    <property type="match status" value="1"/>
</dbReference>
<protein>
    <submittedName>
        <fullName evidence="4">SDR family oxidoreductase</fullName>
        <ecNumber evidence="4">1.-.-.-</ecNumber>
    </submittedName>
</protein>
<keyword evidence="5" id="KW-1185">Reference proteome</keyword>
<dbReference type="EMBL" id="CP129113">
    <property type="protein sequence ID" value="WLV23500.1"/>
    <property type="molecule type" value="Genomic_DNA"/>
</dbReference>
<dbReference type="EC" id="1.-.-.-" evidence="4"/>
<evidence type="ECO:0000256" key="1">
    <source>
        <dbReference type="ARBA" id="ARBA00006484"/>
    </source>
</evidence>
<evidence type="ECO:0000256" key="2">
    <source>
        <dbReference type="ARBA" id="ARBA00023002"/>
    </source>
</evidence>
<dbReference type="GO" id="GO:0016491">
    <property type="term" value="F:oxidoreductase activity"/>
    <property type="evidence" value="ECO:0007669"/>
    <property type="project" value="UniProtKB-KW"/>
</dbReference>
<accession>A0ABY9KS21</accession>
<gene>
    <name evidence="4" type="ORF">QR721_07485</name>
</gene>
<comment type="similarity">
    <text evidence="1 3">Belongs to the short-chain dehydrogenases/reductases (SDR) family.</text>
</comment>
<evidence type="ECO:0000313" key="5">
    <source>
        <dbReference type="Proteomes" id="UP001180087"/>
    </source>
</evidence>
<dbReference type="Pfam" id="PF00106">
    <property type="entry name" value="adh_short"/>
    <property type="match status" value="1"/>
</dbReference>
<keyword evidence="2 4" id="KW-0560">Oxidoreductase</keyword>
<sequence>MNKSITGKKIIITGASGGLGAQFAMEIAKAGGIPILIARSLDKLEAVRRQIAETTGIEAFVYSADLLDEAALSGTFETILEKHERIDALINNAGVGKFDAVLDMDWSDLDRMFRLNVFAMIRTIQYMLPHFRKNSSGHIVNIISQAGKIATPKSAGYCASKHAMIGYSNVLRQEAREMGVQVTTVNVGPVRTDFFDKADPEGSYAKSVERYMLNPADVAVKVAGLLFTSRRELNMPWWMEFGSKMYQLIPGLMEKVLKSQFNKK</sequence>
<dbReference type="InterPro" id="IPR020904">
    <property type="entry name" value="Sc_DH/Rdtase_CS"/>
</dbReference>
<name>A0ABY9KS21_9BACI</name>
<evidence type="ECO:0000256" key="3">
    <source>
        <dbReference type="RuleBase" id="RU000363"/>
    </source>
</evidence>
<dbReference type="PRINTS" id="PR00081">
    <property type="entry name" value="GDHRDH"/>
</dbReference>
<dbReference type="Proteomes" id="UP001180087">
    <property type="component" value="Chromosome"/>
</dbReference>
<dbReference type="Gene3D" id="3.40.50.720">
    <property type="entry name" value="NAD(P)-binding Rossmann-like Domain"/>
    <property type="match status" value="1"/>
</dbReference>
<evidence type="ECO:0000313" key="4">
    <source>
        <dbReference type="EMBL" id="WLV23500.1"/>
    </source>
</evidence>
<dbReference type="PANTHER" id="PTHR44196">
    <property type="entry name" value="DEHYDROGENASE/REDUCTASE SDR FAMILY MEMBER 7B"/>
    <property type="match status" value="1"/>
</dbReference>
<reference evidence="4" key="1">
    <citation type="submission" date="2023-06" db="EMBL/GenBank/DDBJ databases">
        <title>A Treasure from Seagulls: Isolation and Description of Aciduricobacillus qingdaonensis gen. nov., sp. nov., a Rare Obligately Uric Acid-utilizing Member in the Family Bacillaceae.</title>
        <authorList>
            <person name="Liu W."/>
            <person name="Wang B."/>
        </authorList>
    </citation>
    <scope>NUCLEOTIDE SEQUENCE</scope>
    <source>
        <strain evidence="4">44XB</strain>
    </source>
</reference>